<keyword evidence="3" id="KW-1185">Reference proteome</keyword>
<organism evidence="2 3">
    <name type="scientific">Dichanthelium oligosanthes</name>
    <dbReference type="NCBI Taxonomy" id="888268"/>
    <lineage>
        <taxon>Eukaryota</taxon>
        <taxon>Viridiplantae</taxon>
        <taxon>Streptophyta</taxon>
        <taxon>Embryophyta</taxon>
        <taxon>Tracheophyta</taxon>
        <taxon>Spermatophyta</taxon>
        <taxon>Magnoliopsida</taxon>
        <taxon>Liliopsida</taxon>
        <taxon>Poales</taxon>
        <taxon>Poaceae</taxon>
        <taxon>PACMAD clade</taxon>
        <taxon>Panicoideae</taxon>
        <taxon>Panicodae</taxon>
        <taxon>Paniceae</taxon>
        <taxon>Dichantheliinae</taxon>
        <taxon>Dichanthelium</taxon>
    </lineage>
</organism>
<dbReference type="AlphaFoldDB" id="A0A1E5VDZ9"/>
<feature type="domain" description="PB1-like" evidence="1">
    <location>
        <begin position="17"/>
        <end position="96"/>
    </location>
</feature>
<evidence type="ECO:0000259" key="1">
    <source>
        <dbReference type="Pfam" id="PF26130"/>
    </source>
</evidence>
<dbReference type="InterPro" id="IPR058594">
    <property type="entry name" value="PB1-like_dom_pln"/>
</dbReference>
<gene>
    <name evidence="2" type="ORF">BAE44_0015621</name>
</gene>
<dbReference type="Pfam" id="PF26130">
    <property type="entry name" value="PB1-like"/>
    <property type="match status" value="1"/>
</dbReference>
<reference evidence="2 3" key="1">
    <citation type="submission" date="2016-09" db="EMBL/GenBank/DDBJ databases">
        <title>The draft genome of Dichanthelium oligosanthes: A C3 panicoid grass species.</title>
        <authorList>
            <person name="Studer A.J."/>
            <person name="Schnable J.C."/>
            <person name="Brutnell T.P."/>
        </authorList>
    </citation>
    <scope>NUCLEOTIDE SEQUENCE [LARGE SCALE GENOMIC DNA]</scope>
    <source>
        <strain evidence="3">cv. Kellogg 1175</strain>
        <tissue evidence="2">Leaf</tissue>
    </source>
</reference>
<evidence type="ECO:0000313" key="3">
    <source>
        <dbReference type="Proteomes" id="UP000095767"/>
    </source>
</evidence>
<accession>A0A1E5VDZ9</accession>
<name>A0A1E5VDZ9_9POAL</name>
<comment type="caution">
    <text evidence="2">The sequence shown here is derived from an EMBL/GenBank/DDBJ whole genome shotgun (WGS) entry which is preliminary data.</text>
</comment>
<protein>
    <recommendedName>
        <fullName evidence="1">PB1-like domain-containing protein</fullName>
    </recommendedName>
</protein>
<sequence>MAPIRQLDKAPPPTYGTVQLFHGGVFISSGTNRDYVDAKTVWYDFCEMDKWSPLVVEDIVEDLGNEMAERVKVYWLCPGKAMNEGLVLIKKDADTNKEG</sequence>
<dbReference type="Proteomes" id="UP000095767">
    <property type="component" value="Unassembled WGS sequence"/>
</dbReference>
<evidence type="ECO:0000313" key="2">
    <source>
        <dbReference type="EMBL" id="OEL23360.1"/>
    </source>
</evidence>
<dbReference type="EMBL" id="LWDX02042767">
    <property type="protein sequence ID" value="OEL23360.1"/>
    <property type="molecule type" value="Genomic_DNA"/>
</dbReference>
<proteinExistence type="predicted"/>
<dbReference type="OrthoDB" id="695246at2759"/>